<dbReference type="PANTHER" id="PTHR48079">
    <property type="entry name" value="PROTEIN YEEZ"/>
    <property type="match status" value="1"/>
</dbReference>
<dbReference type="AlphaFoldDB" id="A0AAN0M857"/>
<gene>
    <name evidence="2" type="ORF">AABB31_14990</name>
</gene>
<evidence type="ECO:0000259" key="1">
    <source>
        <dbReference type="Pfam" id="PF01370"/>
    </source>
</evidence>
<evidence type="ECO:0000313" key="3">
    <source>
        <dbReference type="Proteomes" id="UP001470809"/>
    </source>
</evidence>
<dbReference type="GO" id="GO:0004029">
    <property type="term" value="F:aldehyde dehydrogenase (NAD+) activity"/>
    <property type="evidence" value="ECO:0007669"/>
    <property type="project" value="TreeGrafter"/>
</dbReference>
<dbReference type="Proteomes" id="UP001470809">
    <property type="component" value="Chromosome"/>
</dbReference>
<feature type="domain" description="NAD-dependent epimerase/dehydratase" evidence="1">
    <location>
        <begin position="5"/>
        <end position="207"/>
    </location>
</feature>
<dbReference type="PANTHER" id="PTHR48079:SF6">
    <property type="entry name" value="NAD(P)-BINDING DOMAIN-CONTAINING PROTEIN-RELATED"/>
    <property type="match status" value="1"/>
</dbReference>
<dbReference type="InterPro" id="IPR051783">
    <property type="entry name" value="NAD(P)-dependent_oxidoreduct"/>
</dbReference>
<name>A0AAN0M857_9RHOB</name>
<dbReference type="EMBL" id="CP151767">
    <property type="protein sequence ID" value="WZU66358.1"/>
    <property type="molecule type" value="Genomic_DNA"/>
</dbReference>
<sequence>MTRRILITGATGFVGRALCKSLRDEGHKLRLYCRKPLVTVHEADEIFEGPDLGEGPMPLAALDGVGCIIHLAARVTKAKPNADIANATTVRIARHVAAAIADSETRDVLLLSSIAAQHAQRHPEDARPYGVEKLAAEGVFQDILPAGKNLVILRPPAVYGPGMSGALAILSKFVDKGLPIPLGLAKTKRPYIARDTLTDLMVKIASADAAQWSALAAKPLCCCDPDHIDTASLVRLMAQMKGRPSRLVPVPLGLLRAFGRVTGKSELVSGALDAVACENSAELQSVLGWAPRQGMPETLAFLRSAT</sequence>
<organism evidence="2 3">
    <name type="scientific">Yoonia rhodophyticola</name>
    <dbReference type="NCBI Taxonomy" id="3137370"/>
    <lineage>
        <taxon>Bacteria</taxon>
        <taxon>Pseudomonadati</taxon>
        <taxon>Pseudomonadota</taxon>
        <taxon>Alphaproteobacteria</taxon>
        <taxon>Rhodobacterales</taxon>
        <taxon>Paracoccaceae</taxon>
        <taxon>Yoonia</taxon>
    </lineage>
</organism>
<dbReference type="Pfam" id="PF01370">
    <property type="entry name" value="Epimerase"/>
    <property type="match status" value="1"/>
</dbReference>
<dbReference type="GO" id="GO:0005737">
    <property type="term" value="C:cytoplasm"/>
    <property type="evidence" value="ECO:0007669"/>
    <property type="project" value="TreeGrafter"/>
</dbReference>
<dbReference type="InterPro" id="IPR036291">
    <property type="entry name" value="NAD(P)-bd_dom_sf"/>
</dbReference>
<evidence type="ECO:0000313" key="2">
    <source>
        <dbReference type="EMBL" id="WZU66358.1"/>
    </source>
</evidence>
<protein>
    <submittedName>
        <fullName evidence="2">NAD-dependent epimerase/dehydratase family protein</fullName>
    </submittedName>
</protein>
<reference evidence="3" key="1">
    <citation type="submission" date="2024-04" db="EMBL/GenBank/DDBJ databases">
        <title>Phylogenomic analyses of a clade within the roseobacter group suggest taxonomic reassignments of species of the genera Aestuariivita, Citreicella, Loktanella, Nautella, Pelagibaca, Ruegeria, Thalassobius, Thiobacimonas and Tropicibacter, and the proposal o.</title>
        <authorList>
            <person name="Jeon C.O."/>
        </authorList>
    </citation>
    <scope>NUCLEOTIDE SEQUENCE [LARGE SCALE GENOMIC DNA]</scope>
    <source>
        <strain evidence="3">SS1-5</strain>
    </source>
</reference>
<keyword evidence="3" id="KW-1185">Reference proteome</keyword>
<accession>A0AAN0M857</accession>
<dbReference type="InterPro" id="IPR001509">
    <property type="entry name" value="Epimerase_deHydtase"/>
</dbReference>
<dbReference type="Gene3D" id="3.40.50.720">
    <property type="entry name" value="NAD(P)-binding Rossmann-like Domain"/>
    <property type="match status" value="1"/>
</dbReference>
<dbReference type="KEGG" id="yrh:AABB31_14990"/>
<dbReference type="RefSeq" id="WP_342075683.1">
    <property type="nucleotide sequence ID" value="NZ_CP151767.2"/>
</dbReference>
<proteinExistence type="predicted"/>
<dbReference type="SUPFAM" id="SSF51735">
    <property type="entry name" value="NAD(P)-binding Rossmann-fold domains"/>
    <property type="match status" value="1"/>
</dbReference>
<reference evidence="2 3" key="2">
    <citation type="submission" date="2024-08" db="EMBL/GenBank/DDBJ databases">
        <title>Phylogenomic analyses of a clade within the roseobacter group suggest taxonomic reassignments of species of the genera Aestuariivita, Citreicella, Loktanella, Nautella, Pelagibaca, Ruegeria, Thalassobius, Thiobacimonas and Tropicibacter, and the proposal o.</title>
        <authorList>
            <person name="Jeon C.O."/>
        </authorList>
    </citation>
    <scope>NUCLEOTIDE SEQUENCE [LARGE SCALE GENOMIC DNA]</scope>
    <source>
        <strain evidence="2 3">SS1-5</strain>
    </source>
</reference>